<proteinExistence type="predicted"/>
<dbReference type="SUPFAM" id="SSF49879">
    <property type="entry name" value="SMAD/FHA domain"/>
    <property type="match status" value="1"/>
</dbReference>
<dbReference type="Pfam" id="PF00990">
    <property type="entry name" value="GGDEF"/>
    <property type="match status" value="1"/>
</dbReference>
<dbReference type="GO" id="GO:0052621">
    <property type="term" value="F:diguanylate cyclase activity"/>
    <property type="evidence" value="ECO:0007669"/>
    <property type="project" value="UniProtKB-EC"/>
</dbReference>
<dbReference type="InterPro" id="IPR050469">
    <property type="entry name" value="Diguanylate_Cyclase"/>
</dbReference>
<dbReference type="InterPro" id="IPR008984">
    <property type="entry name" value="SMAD_FHA_dom_sf"/>
</dbReference>
<dbReference type="Gene3D" id="3.30.70.270">
    <property type="match status" value="1"/>
</dbReference>
<dbReference type="Gene3D" id="2.60.200.20">
    <property type="match status" value="1"/>
</dbReference>
<dbReference type="RefSeq" id="WP_377243156.1">
    <property type="nucleotide sequence ID" value="NZ_JBHLXP010000001.1"/>
</dbReference>
<protein>
    <recommendedName>
        <fullName evidence="1">diguanylate cyclase</fullName>
        <ecNumber evidence="1">2.7.7.65</ecNumber>
    </recommendedName>
</protein>
<gene>
    <name evidence="5" type="ORF">ACFFJP_10495</name>
</gene>
<organism evidence="5 6">
    <name type="scientific">Rheinheimera tilapiae</name>
    <dbReference type="NCBI Taxonomy" id="875043"/>
    <lineage>
        <taxon>Bacteria</taxon>
        <taxon>Pseudomonadati</taxon>
        <taxon>Pseudomonadota</taxon>
        <taxon>Gammaproteobacteria</taxon>
        <taxon>Chromatiales</taxon>
        <taxon>Chromatiaceae</taxon>
        <taxon>Rheinheimera</taxon>
    </lineage>
</organism>
<dbReference type="InterPro" id="IPR029787">
    <property type="entry name" value="Nucleotide_cyclase"/>
</dbReference>
<evidence type="ECO:0000313" key="6">
    <source>
        <dbReference type="Proteomes" id="UP001589813"/>
    </source>
</evidence>
<dbReference type="Proteomes" id="UP001589813">
    <property type="component" value="Unassembled WGS sequence"/>
</dbReference>
<dbReference type="EC" id="2.7.7.65" evidence="1"/>
<dbReference type="InterPro" id="IPR043128">
    <property type="entry name" value="Rev_trsase/Diguanyl_cyclase"/>
</dbReference>
<dbReference type="InterPro" id="IPR000160">
    <property type="entry name" value="GGDEF_dom"/>
</dbReference>
<dbReference type="InterPro" id="IPR003018">
    <property type="entry name" value="GAF"/>
</dbReference>
<dbReference type="InterPro" id="IPR029016">
    <property type="entry name" value="GAF-like_dom_sf"/>
</dbReference>
<dbReference type="CDD" id="cd01949">
    <property type="entry name" value="GGDEF"/>
    <property type="match status" value="1"/>
</dbReference>
<dbReference type="Gene3D" id="3.30.450.40">
    <property type="match status" value="1"/>
</dbReference>
<evidence type="ECO:0000259" key="3">
    <source>
        <dbReference type="PROSITE" id="PS50006"/>
    </source>
</evidence>
<dbReference type="PROSITE" id="PS50887">
    <property type="entry name" value="GGDEF"/>
    <property type="match status" value="1"/>
</dbReference>
<dbReference type="InterPro" id="IPR000253">
    <property type="entry name" value="FHA_dom"/>
</dbReference>
<evidence type="ECO:0000256" key="1">
    <source>
        <dbReference type="ARBA" id="ARBA00012528"/>
    </source>
</evidence>
<reference evidence="5 6" key="1">
    <citation type="submission" date="2024-09" db="EMBL/GenBank/DDBJ databases">
        <authorList>
            <person name="Sun Q."/>
            <person name="Mori K."/>
        </authorList>
    </citation>
    <scope>NUCLEOTIDE SEQUENCE [LARGE SCALE GENOMIC DNA]</scope>
    <source>
        <strain evidence="5 6">KCTC 23315</strain>
    </source>
</reference>
<feature type="domain" description="GGDEF" evidence="4">
    <location>
        <begin position="358"/>
        <end position="492"/>
    </location>
</feature>
<dbReference type="CDD" id="cd00060">
    <property type="entry name" value="FHA"/>
    <property type="match status" value="1"/>
</dbReference>
<comment type="caution">
    <text evidence="5">The sequence shown here is derived from an EMBL/GenBank/DDBJ whole genome shotgun (WGS) entry which is preliminary data.</text>
</comment>
<evidence type="ECO:0000256" key="2">
    <source>
        <dbReference type="ARBA" id="ARBA00034247"/>
    </source>
</evidence>
<keyword evidence="6" id="KW-1185">Reference proteome</keyword>
<dbReference type="SUPFAM" id="SSF55781">
    <property type="entry name" value="GAF domain-like"/>
    <property type="match status" value="1"/>
</dbReference>
<evidence type="ECO:0000313" key="5">
    <source>
        <dbReference type="EMBL" id="MFC0048717.1"/>
    </source>
</evidence>
<dbReference type="PROSITE" id="PS50006">
    <property type="entry name" value="FHA_DOMAIN"/>
    <property type="match status" value="1"/>
</dbReference>
<evidence type="ECO:0000259" key="4">
    <source>
        <dbReference type="PROSITE" id="PS50887"/>
    </source>
</evidence>
<accession>A0ABV6BD50</accession>
<sequence>MSEPMVLDLDWLQGDKHHSVRLTLDDTPVSIGRDPVNLLVLHDSSVSRQHAEIFLTAQGPALRDKGSRFGTQLDQHLLQPAQSMLLPPQCELLFGRQKVSLRYDAAHHHEQDFAVWALHDLQHRIDDMQQHSLGALIQLSQQAQPLSDLQQHLCQQFQQLQQAAQQWSAQNSLLQRLNTLVNQTQGYLVLLEHAVPMIAEVLGARRGFVLMADKRGQSLQRQACWNYAPPHATDGPAFSEWIARECFERQEFRLLSAQQLSRFVSPRPEVEVTGVLAMPLQANGETLALLYLDTTHTDGFNQLQETFCKTLQAQLGLALKNAITISRALCDDLTGLCSRSMIEEQITLSMEQAKRYGQPCSLIFIDLDNFKQINDQYGHFAGDEVLRCVAALLKTLARKADRVGRLGGEEFVVLVNNTSPDSALIYAERIRADIAALEPLVTGVSLKITASIGVAGFHHALHNLAYRFIDCADQAMYQAKNSGKNRVCAHKPATLQLLDTASDTLRSGSRG</sequence>
<dbReference type="SMART" id="SM00065">
    <property type="entry name" value="GAF"/>
    <property type="match status" value="1"/>
</dbReference>
<dbReference type="Pfam" id="PF13185">
    <property type="entry name" value="GAF_2"/>
    <property type="match status" value="1"/>
</dbReference>
<dbReference type="SMART" id="SM00267">
    <property type="entry name" value="GGDEF"/>
    <property type="match status" value="1"/>
</dbReference>
<dbReference type="NCBIfam" id="TIGR00254">
    <property type="entry name" value="GGDEF"/>
    <property type="match status" value="1"/>
</dbReference>
<dbReference type="EMBL" id="JBHLXP010000001">
    <property type="protein sequence ID" value="MFC0048717.1"/>
    <property type="molecule type" value="Genomic_DNA"/>
</dbReference>
<name>A0ABV6BD50_9GAMM</name>
<comment type="catalytic activity">
    <reaction evidence="2">
        <text>2 GTP = 3',3'-c-di-GMP + 2 diphosphate</text>
        <dbReference type="Rhea" id="RHEA:24898"/>
        <dbReference type="ChEBI" id="CHEBI:33019"/>
        <dbReference type="ChEBI" id="CHEBI:37565"/>
        <dbReference type="ChEBI" id="CHEBI:58805"/>
        <dbReference type="EC" id="2.7.7.65"/>
    </reaction>
</comment>
<keyword evidence="5" id="KW-0548">Nucleotidyltransferase</keyword>
<dbReference type="PANTHER" id="PTHR45138:SF9">
    <property type="entry name" value="DIGUANYLATE CYCLASE DGCM-RELATED"/>
    <property type="match status" value="1"/>
</dbReference>
<keyword evidence="5" id="KW-0808">Transferase</keyword>
<dbReference type="Pfam" id="PF00498">
    <property type="entry name" value="FHA"/>
    <property type="match status" value="1"/>
</dbReference>
<dbReference type="PANTHER" id="PTHR45138">
    <property type="entry name" value="REGULATORY COMPONENTS OF SENSORY TRANSDUCTION SYSTEM"/>
    <property type="match status" value="1"/>
</dbReference>
<dbReference type="SMART" id="SM00240">
    <property type="entry name" value="FHA"/>
    <property type="match status" value="1"/>
</dbReference>
<feature type="domain" description="FHA" evidence="3">
    <location>
        <begin position="29"/>
        <end position="78"/>
    </location>
</feature>
<dbReference type="SUPFAM" id="SSF55073">
    <property type="entry name" value="Nucleotide cyclase"/>
    <property type="match status" value="1"/>
</dbReference>